<dbReference type="GO" id="GO:0008168">
    <property type="term" value="F:methyltransferase activity"/>
    <property type="evidence" value="ECO:0007669"/>
    <property type="project" value="UniProtKB-KW"/>
</dbReference>
<evidence type="ECO:0000313" key="3">
    <source>
        <dbReference type="EMBL" id="MER6431691.1"/>
    </source>
</evidence>
<accession>A0ABV1UEL6</accession>
<keyword evidence="3" id="KW-0489">Methyltransferase</keyword>
<feature type="region of interest" description="Disordered" evidence="1">
    <location>
        <begin position="1"/>
        <end position="20"/>
    </location>
</feature>
<dbReference type="EMBL" id="JBEPAZ010000031">
    <property type="protein sequence ID" value="MER6431691.1"/>
    <property type="molecule type" value="Genomic_DNA"/>
</dbReference>
<dbReference type="SUPFAM" id="SSF53335">
    <property type="entry name" value="S-adenosyl-L-methionine-dependent methyltransferases"/>
    <property type="match status" value="1"/>
</dbReference>
<sequence>MTLLEHRARGAGPLSSKRGNRIMAPHDAILGWDEDSNAEAYEAFTRAHPMYDVTSRDLARRAHMADASLVIDLCGGAGATARTILDEIPARARVVSVDNAAAMQRVGRRTLTDHRLSWITAPAERLADHVAASSADAVVCNSAIWKTHTAAVFAAVAHILRPGGRFVFNIGGGFAGVRHPDEESVRTGPSLNALIRQIAVRDYGYTPSPPMALGSSPKLPLDTVTEQLSEAGLAVVDTEVTAHHSTMAEKKAWLSIPVFARPEGDFTHAQRMRILDAAYALAKPDAPMVTSWLVVVAQRPETTA</sequence>
<reference evidence="3 4" key="1">
    <citation type="submission" date="2024-06" db="EMBL/GenBank/DDBJ databases">
        <title>The Natural Products Discovery Center: Release of the First 8490 Sequenced Strains for Exploring Actinobacteria Biosynthetic Diversity.</title>
        <authorList>
            <person name="Kalkreuter E."/>
            <person name="Kautsar S.A."/>
            <person name="Yang D."/>
            <person name="Bader C.D."/>
            <person name="Teijaro C.N."/>
            <person name="Fluegel L."/>
            <person name="Davis C.M."/>
            <person name="Simpson J.R."/>
            <person name="Lauterbach L."/>
            <person name="Steele A.D."/>
            <person name="Gui C."/>
            <person name="Meng S."/>
            <person name="Li G."/>
            <person name="Viehrig K."/>
            <person name="Ye F."/>
            <person name="Su P."/>
            <person name="Kiefer A.F."/>
            <person name="Nichols A."/>
            <person name="Cepeda A.J."/>
            <person name="Yan W."/>
            <person name="Fan B."/>
            <person name="Jiang Y."/>
            <person name="Adhikari A."/>
            <person name="Zheng C.-J."/>
            <person name="Schuster L."/>
            <person name="Cowan T.M."/>
            <person name="Smanski M.J."/>
            <person name="Chevrette M.G."/>
            <person name="De Carvalho L.P.S."/>
            <person name="Shen B."/>
        </authorList>
    </citation>
    <scope>NUCLEOTIDE SEQUENCE [LARGE SCALE GENOMIC DNA]</scope>
    <source>
        <strain evidence="3 4">NPDC001166</strain>
    </source>
</reference>
<keyword evidence="4" id="KW-1185">Reference proteome</keyword>
<comment type="caution">
    <text evidence="3">The sequence shown here is derived from an EMBL/GenBank/DDBJ whole genome shotgun (WGS) entry which is preliminary data.</text>
</comment>
<keyword evidence="3" id="KW-0808">Transferase</keyword>
<dbReference type="Pfam" id="PF13649">
    <property type="entry name" value="Methyltransf_25"/>
    <property type="match status" value="1"/>
</dbReference>
<dbReference type="Gene3D" id="3.40.50.150">
    <property type="entry name" value="Vaccinia Virus protein VP39"/>
    <property type="match status" value="1"/>
</dbReference>
<dbReference type="EC" id="2.1.-.-" evidence="3"/>
<name>A0ABV1UEL6_9ACTN</name>
<evidence type="ECO:0000259" key="2">
    <source>
        <dbReference type="Pfam" id="PF13649"/>
    </source>
</evidence>
<gene>
    <name evidence="3" type="ORF">ABT272_28790</name>
</gene>
<dbReference type="CDD" id="cd02440">
    <property type="entry name" value="AdoMet_MTases"/>
    <property type="match status" value="1"/>
</dbReference>
<dbReference type="InterPro" id="IPR041698">
    <property type="entry name" value="Methyltransf_25"/>
</dbReference>
<evidence type="ECO:0000313" key="4">
    <source>
        <dbReference type="Proteomes" id="UP001470023"/>
    </source>
</evidence>
<feature type="domain" description="Methyltransferase" evidence="2">
    <location>
        <begin position="70"/>
        <end position="164"/>
    </location>
</feature>
<evidence type="ECO:0000256" key="1">
    <source>
        <dbReference type="SAM" id="MobiDB-lite"/>
    </source>
</evidence>
<proteinExistence type="predicted"/>
<dbReference type="Proteomes" id="UP001470023">
    <property type="component" value="Unassembled WGS sequence"/>
</dbReference>
<dbReference type="RefSeq" id="WP_352064728.1">
    <property type="nucleotide sequence ID" value="NZ_JBEPAZ010000031.1"/>
</dbReference>
<dbReference type="GO" id="GO:0032259">
    <property type="term" value="P:methylation"/>
    <property type="evidence" value="ECO:0007669"/>
    <property type="project" value="UniProtKB-KW"/>
</dbReference>
<dbReference type="InterPro" id="IPR029063">
    <property type="entry name" value="SAM-dependent_MTases_sf"/>
</dbReference>
<organism evidence="3 4">
    <name type="scientific">Streptomyces sp. 900105245</name>
    <dbReference type="NCBI Taxonomy" id="3154379"/>
    <lineage>
        <taxon>Bacteria</taxon>
        <taxon>Bacillati</taxon>
        <taxon>Actinomycetota</taxon>
        <taxon>Actinomycetes</taxon>
        <taxon>Kitasatosporales</taxon>
        <taxon>Streptomycetaceae</taxon>
        <taxon>Streptomyces</taxon>
    </lineage>
</organism>
<protein>
    <submittedName>
        <fullName evidence="3">Class I SAM-dependent methyltransferase</fullName>
        <ecNumber evidence="3">2.1.-.-</ecNumber>
    </submittedName>
</protein>